<name>A0A0J6Y4Y9_COCIT</name>
<dbReference type="EMBL" id="DS028093">
    <property type="protein sequence ID" value="KMP01713.1"/>
    <property type="molecule type" value="Genomic_DNA"/>
</dbReference>
<dbReference type="Proteomes" id="UP000054565">
    <property type="component" value="Unassembled WGS sequence"/>
</dbReference>
<protein>
    <submittedName>
        <fullName evidence="1">Uncharacterized protein</fullName>
    </submittedName>
</protein>
<dbReference type="AlphaFoldDB" id="A0A0J6Y4Y9"/>
<organism evidence="1 2">
    <name type="scientific">Coccidioides immitis RMSCC 2394</name>
    <dbReference type="NCBI Taxonomy" id="404692"/>
    <lineage>
        <taxon>Eukaryota</taxon>
        <taxon>Fungi</taxon>
        <taxon>Dikarya</taxon>
        <taxon>Ascomycota</taxon>
        <taxon>Pezizomycotina</taxon>
        <taxon>Eurotiomycetes</taxon>
        <taxon>Eurotiomycetidae</taxon>
        <taxon>Onygenales</taxon>
        <taxon>Onygenaceae</taxon>
        <taxon>Coccidioides</taxon>
    </lineage>
</organism>
<accession>A0A0J6Y4Y9</accession>
<gene>
    <name evidence="1" type="ORF">CIRG_01851</name>
</gene>
<proteinExistence type="predicted"/>
<sequence>MEPNVKDAKTWCGDAVSQATCDTVLTLEQRSHPGKVAMKVTQDRTASYLMPKTSFSLIQAFTLDCATFQHRELRRRVRSQEDEVGVGRWDERFSLQEYPAGTEPELGGSVKSAVDSACPATRPVGCSYSRIGPSIHSAPPCLGPLVDFTIKSPADFSRRALSQKLPLSPYNSAFKMLTSIQHL</sequence>
<evidence type="ECO:0000313" key="1">
    <source>
        <dbReference type="EMBL" id="KMP01713.1"/>
    </source>
</evidence>
<reference evidence="2" key="1">
    <citation type="journal article" date="2010" name="Genome Res.">
        <title>Population genomic sequencing of Coccidioides fungi reveals recent hybridization and transposon control.</title>
        <authorList>
            <person name="Neafsey D.E."/>
            <person name="Barker B.M."/>
            <person name="Sharpton T.J."/>
            <person name="Stajich J.E."/>
            <person name="Park D.J."/>
            <person name="Whiston E."/>
            <person name="Hung C.-Y."/>
            <person name="McMahan C."/>
            <person name="White J."/>
            <person name="Sykes S."/>
            <person name="Heiman D."/>
            <person name="Young S."/>
            <person name="Zeng Q."/>
            <person name="Abouelleil A."/>
            <person name="Aftuck L."/>
            <person name="Bessette D."/>
            <person name="Brown A."/>
            <person name="FitzGerald M."/>
            <person name="Lui A."/>
            <person name="Macdonald J.P."/>
            <person name="Priest M."/>
            <person name="Orbach M.J."/>
            <person name="Galgiani J.N."/>
            <person name="Kirkland T.N."/>
            <person name="Cole G.T."/>
            <person name="Birren B.W."/>
            <person name="Henn M.R."/>
            <person name="Taylor J.W."/>
            <person name="Rounsley S.D."/>
        </authorList>
    </citation>
    <scope>NUCLEOTIDE SEQUENCE [LARGE SCALE GENOMIC DNA]</scope>
    <source>
        <strain evidence="2">RMSCC 2394</strain>
    </source>
</reference>
<evidence type="ECO:0000313" key="2">
    <source>
        <dbReference type="Proteomes" id="UP000054565"/>
    </source>
</evidence>